<evidence type="ECO:0000313" key="1">
    <source>
        <dbReference type="EMBL" id="EBS0566335.1"/>
    </source>
</evidence>
<accession>A0A5U8XWY6</accession>
<comment type="caution">
    <text evidence="1">The sequence shown here is derived from an EMBL/GenBank/DDBJ whole genome shotgun (WGS) entry which is preliminary data.</text>
</comment>
<protein>
    <submittedName>
        <fullName evidence="1">Uncharacterized protein</fullName>
    </submittedName>
</protein>
<dbReference type="AlphaFoldDB" id="A0A5U8XWY6"/>
<gene>
    <name evidence="1" type="ORF">DTU56_25025</name>
</gene>
<dbReference type="EMBL" id="AAGUDP010000053">
    <property type="protein sequence ID" value="EBS0566335.1"/>
    <property type="molecule type" value="Genomic_DNA"/>
</dbReference>
<sequence length="380" mass="42920">KIYPNRDNLKALVQWFPIDASSNKYTSPKPLYADTYRALLFDNDDGATAAASALSAKQETNSLDEERVIKVALVEIASESLSYKNAQGTFRYTDNQNIVEGFISSQIKQEAQLNPAANVKLEMYPIDEVVEKRDAVTIPIKTRLVDVPEFMQTKEGGLYSNGLGSFIQRDTWWIYPVFDTSRFTKTTRRLKIIQMAGPYAPMAEQSWLYENGELTVVCTTASKMQDISTSAQINNGTGTRFIKASEMFNNTTAGDPNKEHFNSEGVLAEFQVGKRDDGNNIAMFSDVAITDNIVNEYSKIAFRKGQIFITIWQRSMARYVYPGMPMRLYYDKDGQTMVYDGVVMQIDEQWKGESKGMIQKNMIATAAIYCFINKEVTRNG</sequence>
<name>A0A5U8XWY6_SALMU</name>
<reference evidence="1" key="1">
    <citation type="submission" date="2018-07" db="EMBL/GenBank/DDBJ databases">
        <authorList>
            <person name="Ashton P.M."/>
            <person name="Dallman T."/>
            <person name="Nair S."/>
            <person name="De Pinna E."/>
            <person name="Peters T."/>
            <person name="Grant K."/>
        </authorList>
    </citation>
    <scope>NUCLEOTIDE SEQUENCE</scope>
    <source>
        <strain evidence="1">142535</strain>
    </source>
</reference>
<proteinExistence type="predicted"/>
<feature type="non-terminal residue" evidence="1">
    <location>
        <position position="1"/>
    </location>
</feature>
<organism evidence="1">
    <name type="scientific">Salmonella muenchen</name>
    <dbReference type="NCBI Taxonomy" id="596"/>
    <lineage>
        <taxon>Bacteria</taxon>
        <taxon>Pseudomonadati</taxon>
        <taxon>Pseudomonadota</taxon>
        <taxon>Gammaproteobacteria</taxon>
        <taxon>Enterobacterales</taxon>
        <taxon>Enterobacteriaceae</taxon>
        <taxon>Salmonella</taxon>
    </lineage>
</organism>